<organism evidence="3 4">
    <name type="scientific">Candidatus Scatousia excrementigallinarum</name>
    <dbReference type="NCBI Taxonomy" id="2840935"/>
    <lineage>
        <taxon>Bacteria</taxon>
        <taxon>Candidatus Scatousia</taxon>
    </lineage>
</organism>
<accession>A0A9D1F0C0</accession>
<dbReference type="InterPro" id="IPR025139">
    <property type="entry name" value="DUF4062"/>
</dbReference>
<keyword evidence="1" id="KW-0175">Coiled coil</keyword>
<reference evidence="3" key="2">
    <citation type="journal article" date="2021" name="PeerJ">
        <title>Extensive microbial diversity within the chicken gut microbiome revealed by metagenomics and culture.</title>
        <authorList>
            <person name="Gilroy R."/>
            <person name="Ravi A."/>
            <person name="Getino M."/>
            <person name="Pursley I."/>
            <person name="Horton D.L."/>
            <person name="Alikhan N.F."/>
            <person name="Baker D."/>
            <person name="Gharbi K."/>
            <person name="Hall N."/>
            <person name="Watson M."/>
            <person name="Adriaenssens E.M."/>
            <person name="Foster-Nyarko E."/>
            <person name="Jarju S."/>
            <person name="Secka A."/>
            <person name="Antonio M."/>
            <person name="Oren A."/>
            <person name="Chaudhuri R.R."/>
            <person name="La Ragione R."/>
            <person name="Hildebrand F."/>
            <person name="Pallen M.J."/>
        </authorList>
    </citation>
    <scope>NUCLEOTIDE SEQUENCE</scope>
    <source>
        <strain evidence="3">6276</strain>
    </source>
</reference>
<evidence type="ECO:0000259" key="2">
    <source>
        <dbReference type="Pfam" id="PF13271"/>
    </source>
</evidence>
<dbReference type="Proteomes" id="UP000823928">
    <property type="component" value="Unassembled WGS sequence"/>
</dbReference>
<evidence type="ECO:0000313" key="4">
    <source>
        <dbReference type="Proteomes" id="UP000823928"/>
    </source>
</evidence>
<feature type="domain" description="DUF4062" evidence="2">
    <location>
        <begin position="7"/>
        <end position="89"/>
    </location>
</feature>
<protein>
    <submittedName>
        <fullName evidence="3">DUF4062 domain-containing protein</fullName>
    </submittedName>
</protein>
<feature type="coiled-coil region" evidence="1">
    <location>
        <begin position="171"/>
        <end position="205"/>
    </location>
</feature>
<evidence type="ECO:0000256" key="1">
    <source>
        <dbReference type="SAM" id="Coils"/>
    </source>
</evidence>
<dbReference type="EMBL" id="DVIU01000205">
    <property type="protein sequence ID" value="HIS37014.1"/>
    <property type="molecule type" value="Genomic_DNA"/>
</dbReference>
<comment type="caution">
    <text evidence="3">The sequence shown here is derived from an EMBL/GenBank/DDBJ whole genome shotgun (WGS) entry which is preliminary data.</text>
</comment>
<name>A0A9D1F0C0_9BACT</name>
<dbReference type="Pfam" id="PF13271">
    <property type="entry name" value="DUF4062"/>
    <property type="match status" value="1"/>
</dbReference>
<gene>
    <name evidence="3" type="ORF">IAC10_10370</name>
</gene>
<proteinExistence type="predicted"/>
<reference evidence="3" key="1">
    <citation type="submission" date="2020-10" db="EMBL/GenBank/DDBJ databases">
        <authorList>
            <person name="Gilroy R."/>
        </authorList>
    </citation>
    <scope>NUCLEOTIDE SEQUENCE</scope>
    <source>
        <strain evidence="3">6276</strain>
    </source>
</reference>
<dbReference type="AlphaFoldDB" id="A0A9D1F0C0"/>
<sequence length="322" mass="36829">MTQKKYQVFISSTYTDLIEERKKVQEILLMADCIPAGMEAFVATTEEQFQIIKKVIDFCDYYVLILGKRYGSINPETGLSYTEMEYEYAVSKGVPVLVFALDDSVVVSADKEEKDAESKRKLAVFKEKAMKNRLASIWKDGGDLSGKVAIAIMKAKEEIVRPGWMRGDSYSTESLERIVKLQEENKAMSEEISNLKEQVGKLEQIPDLAFEGYSVEISYNRNECDKITKSSTLDKIFSYISLNIGEYEVHEKYLEDLVAQSVGYSRSDYCDGFSIKRIINQFVILGFLETWIVDDEGGVYKLTEKGKQMKNMLNAFRIEEQK</sequence>
<evidence type="ECO:0000313" key="3">
    <source>
        <dbReference type="EMBL" id="HIS37014.1"/>
    </source>
</evidence>